<dbReference type="EMBL" id="BJWL01000021">
    <property type="protein sequence ID" value="GFZ10085.1"/>
    <property type="molecule type" value="Genomic_DNA"/>
</dbReference>
<accession>A0A7J0GH36</accession>
<gene>
    <name evidence="1" type="ORF">Acr_21g0006840</name>
</gene>
<dbReference type="Proteomes" id="UP000585474">
    <property type="component" value="Unassembled WGS sequence"/>
</dbReference>
<dbReference type="AlphaFoldDB" id="A0A7J0GH36"/>
<evidence type="ECO:0000313" key="2">
    <source>
        <dbReference type="Proteomes" id="UP000585474"/>
    </source>
</evidence>
<protein>
    <submittedName>
        <fullName evidence="1">Uncharacterized protein</fullName>
    </submittedName>
</protein>
<reference evidence="1 2" key="1">
    <citation type="submission" date="2019-07" db="EMBL/GenBank/DDBJ databases">
        <title>De Novo Assembly of kiwifruit Actinidia rufa.</title>
        <authorList>
            <person name="Sugita-Konishi S."/>
            <person name="Sato K."/>
            <person name="Mori E."/>
            <person name="Abe Y."/>
            <person name="Kisaki G."/>
            <person name="Hamano K."/>
            <person name="Suezawa K."/>
            <person name="Otani M."/>
            <person name="Fukuda T."/>
            <person name="Manabe T."/>
            <person name="Gomi K."/>
            <person name="Tabuchi M."/>
            <person name="Akimitsu K."/>
            <person name="Kataoka I."/>
        </authorList>
    </citation>
    <scope>NUCLEOTIDE SEQUENCE [LARGE SCALE GENOMIC DNA]</scope>
    <source>
        <strain evidence="2">cv. Fuchu</strain>
    </source>
</reference>
<name>A0A7J0GH36_9ERIC</name>
<comment type="caution">
    <text evidence="1">The sequence shown here is derived from an EMBL/GenBank/DDBJ whole genome shotgun (WGS) entry which is preliminary data.</text>
</comment>
<organism evidence="1 2">
    <name type="scientific">Actinidia rufa</name>
    <dbReference type="NCBI Taxonomy" id="165716"/>
    <lineage>
        <taxon>Eukaryota</taxon>
        <taxon>Viridiplantae</taxon>
        <taxon>Streptophyta</taxon>
        <taxon>Embryophyta</taxon>
        <taxon>Tracheophyta</taxon>
        <taxon>Spermatophyta</taxon>
        <taxon>Magnoliopsida</taxon>
        <taxon>eudicotyledons</taxon>
        <taxon>Gunneridae</taxon>
        <taxon>Pentapetalae</taxon>
        <taxon>asterids</taxon>
        <taxon>Ericales</taxon>
        <taxon>Actinidiaceae</taxon>
        <taxon>Actinidia</taxon>
    </lineage>
</organism>
<keyword evidence="2" id="KW-1185">Reference proteome</keyword>
<evidence type="ECO:0000313" key="1">
    <source>
        <dbReference type="EMBL" id="GFZ10085.1"/>
    </source>
</evidence>
<proteinExistence type="predicted"/>
<sequence length="63" mass="6910">MALAATTVVFGHDCSELRRGGPPSLLCSDSLVEISALARPVLDSVYTEFWNRGLPIARWRPLP</sequence>